<gene>
    <name evidence="3" type="ORF">CSOL1703_00011381</name>
</gene>
<evidence type="ECO:0000313" key="3">
    <source>
        <dbReference type="EMBL" id="CAH0059345.1"/>
    </source>
</evidence>
<proteinExistence type="predicted"/>
<keyword evidence="4" id="KW-1185">Reference proteome</keyword>
<dbReference type="AlphaFoldDB" id="A0A9N9ZQA2"/>
<sequence>MDNARGTAARLRRTFQYPDDNQNDSEGSEPEAMDEEEQEALITRLAAENASRNATFTRVLFYTSLAAAVCYLPSLLLPFYAGVTKLFSILAVTSLASTAFILHRLPPTATGIALLDGGSSKPSKRQDLPLSMGAVQRSPLETYLPYLNLGLITALVLMGVVTKSNVASFGWIGMGNLPAIVYIVVLVAKMVMASVDPEAELSTLKYEYKGA</sequence>
<keyword evidence="2" id="KW-0812">Transmembrane</keyword>
<feature type="transmembrane region" description="Helical" evidence="2">
    <location>
        <begin position="168"/>
        <end position="188"/>
    </location>
</feature>
<feature type="compositionally biased region" description="Acidic residues" evidence="1">
    <location>
        <begin position="21"/>
        <end position="37"/>
    </location>
</feature>
<dbReference type="Proteomes" id="UP000775872">
    <property type="component" value="Unassembled WGS sequence"/>
</dbReference>
<keyword evidence="2" id="KW-1133">Transmembrane helix</keyword>
<keyword evidence="2" id="KW-0472">Membrane</keyword>
<evidence type="ECO:0000256" key="2">
    <source>
        <dbReference type="SAM" id="Phobius"/>
    </source>
</evidence>
<reference evidence="3" key="1">
    <citation type="submission" date="2021-10" db="EMBL/GenBank/DDBJ databases">
        <authorList>
            <person name="Piombo E."/>
        </authorList>
    </citation>
    <scope>NUCLEOTIDE SEQUENCE</scope>
</reference>
<evidence type="ECO:0000256" key="1">
    <source>
        <dbReference type="SAM" id="MobiDB-lite"/>
    </source>
</evidence>
<accession>A0A9N9ZQA2</accession>
<dbReference type="EMBL" id="CABFOC020000097">
    <property type="protein sequence ID" value="CAH0059345.1"/>
    <property type="molecule type" value="Genomic_DNA"/>
</dbReference>
<evidence type="ECO:0000313" key="4">
    <source>
        <dbReference type="Proteomes" id="UP000775872"/>
    </source>
</evidence>
<feature type="transmembrane region" description="Helical" evidence="2">
    <location>
        <begin position="59"/>
        <end position="80"/>
    </location>
</feature>
<organism evidence="3 4">
    <name type="scientific">Clonostachys solani</name>
    <dbReference type="NCBI Taxonomy" id="160281"/>
    <lineage>
        <taxon>Eukaryota</taxon>
        <taxon>Fungi</taxon>
        <taxon>Dikarya</taxon>
        <taxon>Ascomycota</taxon>
        <taxon>Pezizomycotina</taxon>
        <taxon>Sordariomycetes</taxon>
        <taxon>Hypocreomycetidae</taxon>
        <taxon>Hypocreales</taxon>
        <taxon>Bionectriaceae</taxon>
        <taxon>Clonostachys</taxon>
    </lineage>
</organism>
<feature type="region of interest" description="Disordered" evidence="1">
    <location>
        <begin position="1"/>
        <end position="37"/>
    </location>
</feature>
<dbReference type="OrthoDB" id="3358048at2759"/>
<feature type="transmembrane region" description="Helical" evidence="2">
    <location>
        <begin position="143"/>
        <end position="162"/>
    </location>
</feature>
<name>A0A9N9ZQA2_9HYPO</name>
<protein>
    <submittedName>
        <fullName evidence="3">Uncharacterized protein</fullName>
    </submittedName>
</protein>
<comment type="caution">
    <text evidence="3">The sequence shown here is derived from an EMBL/GenBank/DDBJ whole genome shotgun (WGS) entry which is preliminary data.</text>
</comment>